<keyword evidence="2" id="KW-1185">Reference proteome</keyword>
<name>A0A5C6DNF5_9BACT</name>
<dbReference type="SUPFAM" id="SSF48695">
    <property type="entry name" value="Multiheme cytochromes"/>
    <property type="match status" value="1"/>
</dbReference>
<dbReference type="EMBL" id="SJPY01000008">
    <property type="protein sequence ID" value="TWU36486.1"/>
    <property type="molecule type" value="Genomic_DNA"/>
</dbReference>
<reference evidence="1 2" key="1">
    <citation type="submission" date="2019-02" db="EMBL/GenBank/DDBJ databases">
        <title>Deep-cultivation of Planctomycetes and their phenomic and genomic characterization uncovers novel biology.</title>
        <authorList>
            <person name="Wiegand S."/>
            <person name="Jogler M."/>
            <person name="Boedeker C."/>
            <person name="Pinto D."/>
            <person name="Vollmers J."/>
            <person name="Rivas-Marin E."/>
            <person name="Kohn T."/>
            <person name="Peeters S.H."/>
            <person name="Heuer A."/>
            <person name="Rast P."/>
            <person name="Oberbeckmann S."/>
            <person name="Bunk B."/>
            <person name="Jeske O."/>
            <person name="Meyerdierks A."/>
            <person name="Storesund J.E."/>
            <person name="Kallscheuer N."/>
            <person name="Luecker S."/>
            <person name="Lage O.M."/>
            <person name="Pohl T."/>
            <person name="Merkel B.J."/>
            <person name="Hornburger P."/>
            <person name="Mueller R.-W."/>
            <person name="Bruemmer F."/>
            <person name="Labrenz M."/>
            <person name="Spormann A.M."/>
            <person name="Op Den Camp H."/>
            <person name="Overmann J."/>
            <person name="Amann R."/>
            <person name="Jetten M.S.M."/>
            <person name="Mascher T."/>
            <person name="Medema M.H."/>
            <person name="Devos D.P."/>
            <person name="Kaster A.-K."/>
            <person name="Ovreas L."/>
            <person name="Rohde M."/>
            <person name="Galperin M.Y."/>
            <person name="Jogler C."/>
        </authorList>
    </citation>
    <scope>NUCLEOTIDE SEQUENCE [LARGE SCALE GENOMIC DNA]</scope>
    <source>
        <strain evidence="1 2">Q31b</strain>
    </source>
</reference>
<dbReference type="Gene3D" id="1.10.1130.10">
    <property type="entry name" value="Flavocytochrome C3, Chain A"/>
    <property type="match status" value="1"/>
</dbReference>
<dbReference type="Proteomes" id="UP000315471">
    <property type="component" value="Unassembled WGS sequence"/>
</dbReference>
<protein>
    <submittedName>
        <fullName evidence="1">Uncharacterized protein</fullName>
    </submittedName>
</protein>
<dbReference type="AlphaFoldDB" id="A0A5C6DNF5"/>
<organism evidence="1 2">
    <name type="scientific">Novipirellula aureliae</name>
    <dbReference type="NCBI Taxonomy" id="2527966"/>
    <lineage>
        <taxon>Bacteria</taxon>
        <taxon>Pseudomonadati</taxon>
        <taxon>Planctomycetota</taxon>
        <taxon>Planctomycetia</taxon>
        <taxon>Pirellulales</taxon>
        <taxon>Pirellulaceae</taxon>
        <taxon>Novipirellula</taxon>
    </lineage>
</organism>
<dbReference type="InterPro" id="IPR036280">
    <property type="entry name" value="Multihaem_cyt_sf"/>
</dbReference>
<evidence type="ECO:0000313" key="1">
    <source>
        <dbReference type="EMBL" id="TWU36486.1"/>
    </source>
</evidence>
<sequence>MRDAKRRPVAPYDLWQPSMMANSSRDPFWRAVLSAEVAATASMKGAIEEKCTRCHTPTVAPTPKSPDGEVLAYLTNQDQRSQLGVDGVSCTVCHQIADQNLGTDASFTGRFEINQERKIFGPHADPFTMPMQHFVGYTPTIATMF</sequence>
<evidence type="ECO:0000313" key="2">
    <source>
        <dbReference type="Proteomes" id="UP000315471"/>
    </source>
</evidence>
<comment type="caution">
    <text evidence="1">The sequence shown here is derived from an EMBL/GenBank/DDBJ whole genome shotgun (WGS) entry which is preliminary data.</text>
</comment>
<accession>A0A5C6DNF5</accession>
<proteinExistence type="predicted"/>
<gene>
    <name evidence="1" type="ORF">Q31b_47670</name>
</gene>